<keyword evidence="5 14" id="KW-0347">Helicase</keyword>
<dbReference type="PROSITE" id="PS51198">
    <property type="entry name" value="UVRD_HELICASE_ATP_BIND"/>
    <property type="match status" value="1"/>
</dbReference>
<dbReference type="Gene3D" id="1.10.3170.10">
    <property type="entry name" value="Recbcd, chain B, domain 2"/>
    <property type="match status" value="1"/>
</dbReference>
<reference evidence="18" key="1">
    <citation type="journal article" date="2019" name="Int. J. Syst. Evol. Microbiol.">
        <title>The Global Catalogue of Microorganisms (GCM) 10K type strain sequencing project: providing services to taxonomists for standard genome sequencing and annotation.</title>
        <authorList>
            <consortium name="The Broad Institute Genomics Platform"/>
            <consortium name="The Broad Institute Genome Sequencing Center for Infectious Disease"/>
            <person name="Wu L."/>
            <person name="Ma J."/>
        </authorList>
    </citation>
    <scope>NUCLEOTIDE SEQUENCE [LARGE SCALE GENOMIC DNA]</scope>
    <source>
        <strain evidence="18">CECT 7706</strain>
    </source>
</reference>
<evidence type="ECO:0000256" key="7">
    <source>
        <dbReference type="ARBA" id="ARBA00022840"/>
    </source>
</evidence>
<evidence type="ECO:0000256" key="4">
    <source>
        <dbReference type="ARBA" id="ARBA00022801"/>
    </source>
</evidence>
<evidence type="ECO:0000259" key="16">
    <source>
        <dbReference type="PROSITE" id="PS51217"/>
    </source>
</evidence>
<comment type="caution">
    <text evidence="17">The sequence shown here is derived from an EMBL/GenBank/DDBJ whole genome shotgun (WGS) entry which is preliminary data.</text>
</comment>
<keyword evidence="7 14" id="KW-0067">ATP-binding</keyword>
<dbReference type="SUPFAM" id="SSF52540">
    <property type="entry name" value="P-loop containing nucleoside triphosphate hydrolases"/>
    <property type="match status" value="1"/>
</dbReference>
<dbReference type="InterPro" id="IPR000212">
    <property type="entry name" value="DNA_helicase_UvrD/REP"/>
</dbReference>
<comment type="catalytic activity">
    <reaction evidence="13">
        <text>ATP + H2O = ADP + phosphate + H(+)</text>
        <dbReference type="Rhea" id="RHEA:13065"/>
        <dbReference type="ChEBI" id="CHEBI:15377"/>
        <dbReference type="ChEBI" id="CHEBI:15378"/>
        <dbReference type="ChEBI" id="CHEBI:30616"/>
        <dbReference type="ChEBI" id="CHEBI:43474"/>
        <dbReference type="ChEBI" id="CHEBI:456216"/>
        <dbReference type="EC" id="5.6.2.4"/>
    </reaction>
</comment>
<dbReference type="Proteomes" id="UP001236663">
    <property type="component" value="Unassembled WGS sequence"/>
</dbReference>
<feature type="binding site" evidence="14">
    <location>
        <begin position="12"/>
        <end position="19"/>
    </location>
    <ligand>
        <name>ATP</name>
        <dbReference type="ChEBI" id="CHEBI:30616"/>
    </ligand>
</feature>
<keyword evidence="18" id="KW-1185">Reference proteome</keyword>
<dbReference type="PANTHER" id="PTHR11070:SF67">
    <property type="entry name" value="DNA 3'-5' HELICASE"/>
    <property type="match status" value="1"/>
</dbReference>
<evidence type="ECO:0000256" key="8">
    <source>
        <dbReference type="ARBA" id="ARBA00023125"/>
    </source>
</evidence>
<organism evidence="17 18">
    <name type="scientific">Cyclobacterium jeungdonense</name>
    <dbReference type="NCBI Taxonomy" id="708087"/>
    <lineage>
        <taxon>Bacteria</taxon>
        <taxon>Pseudomonadati</taxon>
        <taxon>Bacteroidota</taxon>
        <taxon>Cytophagia</taxon>
        <taxon>Cytophagales</taxon>
        <taxon>Cyclobacteriaceae</taxon>
        <taxon>Cyclobacterium</taxon>
    </lineage>
</organism>
<keyword evidence="1" id="KW-0540">Nuclease</keyword>
<keyword evidence="6" id="KW-0269">Exonuclease</keyword>
<sequence length="1068" mass="122095">MASPTPFHIYKSSAGSGKTYTLTTAYLKLALENPLAFRQILAVTFTNKATQEMKERIIQELKRIKNKADETQPMDRDLMARWNLKPSELSQRAAMALTAILHDYGSFSVSTIDSFFQQVIRAFAREIDLQAKYDVELDQEGIMERIVDRLLMRVVEEPDLHRWLVAFSMHKIQEGSSWDTKKLIHELGGKIFQEDFKMVQKEVRHFLDGSDNLKKLISHLYQQKQVVVRQAEGMKAEANQIRINHGLEWEDFHGGSKSFVKKLDQLGDPASPIPELTDLQKIKVKNPEEWYTKTSRKKSAIQAAYQEGLGELFSRFEPLLKTWTTLDAMTKNLYVFGLFGYLLEELEALKEEENMLLISEANDFLRSITAENEAPFIYEKVGNRFRHFLLDEFQDTSGFQWESFRPLLLNSLSMGKANLVVGDVKQSIYRWRGGEMRLLMEQVENDTGHFGLEVKNLDTNFRSLPQVVFFNNSLFSRLSRLLAASLTEELGSGMGDLISTAYAEISQKVSLKQDSKGQSGKVRLEFLEPEKPQNFSDAALEALPAMVDELISKGYRQKDIAILVRKNDQAANIADAFMAYEIPGQEKKYEVISDEALFLHKSAVVRCLLAALKLVSNPNDGLSGKNLWVQWARAKNLLLGQEFFLQGTLPEPHSGLERTFFENIHKLKKLPLMDLLEALVELLGFNGELDERAYLSGLKEAVYDFVGKNRADLGSFLEWWEQQGHKRTVKLPDTHDAIRILTIHKSKGLQFKVVLLPFLDWKIFDTAKDPIVWAPYSWDEALPPVIMPLTIRQNLLNSAFAPAYREECLLSHLDTLNMLYVAFTRAEEVIWGLVPHKESKKRNGIGKVDDLLFLALNQRGTEGELDLEAYFDSETLTLDLGNWPSSDPGVKPATDRPEIMAWKYRPWRDSLQVRQVFGDFDETGMIAKRDFGRMVHTLIEKASTRMDFSLELEALYFDGAINKHEMVLLEQQFATLCEVPEFNSWFDDRYEILTEQGILMPGGGSKRPDRLVFKKGAVEVVDFKTGKESQSHKEQVKGYMELIRQIEKGKAVTGFLCYLETGSIIRIS</sequence>
<dbReference type="InterPro" id="IPR014017">
    <property type="entry name" value="DNA_helicase_UvrD-like_C"/>
</dbReference>
<evidence type="ECO:0000256" key="13">
    <source>
        <dbReference type="ARBA" id="ARBA00048988"/>
    </source>
</evidence>
<name>A0ABT8CBR0_9BACT</name>
<dbReference type="InterPro" id="IPR027417">
    <property type="entry name" value="P-loop_NTPase"/>
</dbReference>
<dbReference type="Gene3D" id="3.90.320.10">
    <property type="match status" value="1"/>
</dbReference>
<dbReference type="InterPro" id="IPR014016">
    <property type="entry name" value="UvrD-like_ATP-bd"/>
</dbReference>
<keyword evidence="4 14" id="KW-0378">Hydrolase</keyword>
<proteinExistence type="predicted"/>
<protein>
    <recommendedName>
        <fullName evidence="12">DNA 3'-5' helicase</fullName>
        <ecNumber evidence="12">5.6.2.4</ecNumber>
    </recommendedName>
</protein>
<evidence type="ECO:0000256" key="2">
    <source>
        <dbReference type="ARBA" id="ARBA00022741"/>
    </source>
</evidence>
<dbReference type="RefSeq" id="WP_163386146.1">
    <property type="nucleotide sequence ID" value="NZ_JAUFQS010000026.1"/>
</dbReference>
<keyword evidence="8" id="KW-0238">DNA-binding</keyword>
<evidence type="ECO:0000256" key="14">
    <source>
        <dbReference type="PROSITE-ProRule" id="PRU00560"/>
    </source>
</evidence>
<evidence type="ECO:0000259" key="15">
    <source>
        <dbReference type="PROSITE" id="PS51198"/>
    </source>
</evidence>
<dbReference type="PANTHER" id="PTHR11070">
    <property type="entry name" value="UVRD / RECB / PCRA DNA HELICASE FAMILY MEMBER"/>
    <property type="match status" value="1"/>
</dbReference>
<keyword evidence="9" id="KW-0234">DNA repair</keyword>
<evidence type="ECO:0000256" key="11">
    <source>
        <dbReference type="ARBA" id="ARBA00034617"/>
    </source>
</evidence>
<dbReference type="EC" id="5.6.2.4" evidence="12"/>
<accession>A0ABT8CBR0</accession>
<keyword evidence="3" id="KW-0227">DNA damage</keyword>
<dbReference type="PROSITE" id="PS51217">
    <property type="entry name" value="UVRD_HELICASE_CTER"/>
    <property type="match status" value="1"/>
</dbReference>
<evidence type="ECO:0000313" key="18">
    <source>
        <dbReference type="Proteomes" id="UP001236663"/>
    </source>
</evidence>
<evidence type="ECO:0000256" key="1">
    <source>
        <dbReference type="ARBA" id="ARBA00022722"/>
    </source>
</evidence>
<evidence type="ECO:0000256" key="9">
    <source>
        <dbReference type="ARBA" id="ARBA00023204"/>
    </source>
</evidence>
<gene>
    <name evidence="17" type="ORF">QWZ15_15485</name>
</gene>
<feature type="domain" description="UvrD-like helicase C-terminal" evidence="16">
    <location>
        <begin position="465"/>
        <end position="748"/>
    </location>
</feature>
<evidence type="ECO:0000256" key="6">
    <source>
        <dbReference type="ARBA" id="ARBA00022839"/>
    </source>
</evidence>
<feature type="domain" description="UvrD-like helicase ATP-binding" evidence="15">
    <location>
        <begin position="1"/>
        <end position="464"/>
    </location>
</feature>
<dbReference type="InterPro" id="IPR011604">
    <property type="entry name" value="PDDEXK-like_dom_sf"/>
</dbReference>
<comment type="catalytic activity">
    <reaction evidence="11">
        <text>Couples ATP hydrolysis with the unwinding of duplex DNA by translocating in the 3'-5' direction.</text>
        <dbReference type="EC" id="5.6.2.4"/>
    </reaction>
</comment>
<keyword evidence="2 14" id="KW-0547">Nucleotide-binding</keyword>
<dbReference type="InterPro" id="IPR038726">
    <property type="entry name" value="PDDEXK_AddAB-type"/>
</dbReference>
<evidence type="ECO:0000256" key="12">
    <source>
        <dbReference type="ARBA" id="ARBA00034808"/>
    </source>
</evidence>
<dbReference type="Pfam" id="PF00580">
    <property type="entry name" value="UvrD-helicase"/>
    <property type="match status" value="1"/>
</dbReference>
<evidence type="ECO:0000256" key="5">
    <source>
        <dbReference type="ARBA" id="ARBA00022806"/>
    </source>
</evidence>
<dbReference type="Pfam" id="PF12705">
    <property type="entry name" value="PDDEXK_1"/>
    <property type="match status" value="1"/>
</dbReference>
<evidence type="ECO:0000256" key="3">
    <source>
        <dbReference type="ARBA" id="ARBA00022763"/>
    </source>
</evidence>
<keyword evidence="10" id="KW-0413">Isomerase</keyword>
<dbReference type="EMBL" id="JAUFQS010000026">
    <property type="protein sequence ID" value="MDN3689238.1"/>
    <property type="molecule type" value="Genomic_DNA"/>
</dbReference>
<evidence type="ECO:0000256" key="10">
    <source>
        <dbReference type="ARBA" id="ARBA00023235"/>
    </source>
</evidence>
<dbReference type="Pfam" id="PF13361">
    <property type="entry name" value="UvrD_C"/>
    <property type="match status" value="1"/>
</dbReference>
<dbReference type="Gene3D" id="3.40.50.300">
    <property type="entry name" value="P-loop containing nucleotide triphosphate hydrolases"/>
    <property type="match status" value="3"/>
</dbReference>
<dbReference type="PROSITE" id="PS00018">
    <property type="entry name" value="EF_HAND_1"/>
    <property type="match status" value="1"/>
</dbReference>
<dbReference type="InterPro" id="IPR018247">
    <property type="entry name" value="EF_Hand_1_Ca_BS"/>
</dbReference>
<evidence type="ECO:0000313" key="17">
    <source>
        <dbReference type="EMBL" id="MDN3689238.1"/>
    </source>
</evidence>